<evidence type="ECO:0000313" key="1">
    <source>
        <dbReference type="EMBL" id="RMX61904.1"/>
    </source>
</evidence>
<comment type="caution">
    <text evidence="1">The sequence shown here is derived from an EMBL/GenBank/DDBJ whole genome shotgun (WGS) entry which is preliminary data.</text>
</comment>
<dbReference type="Proteomes" id="UP000004703">
    <property type="component" value="Chromosome"/>
</dbReference>
<organism evidence="1 2">
    <name type="scientific">Roseibium alexandrii (strain DSM 17067 / NCIMB 14079 / DFL-11)</name>
    <name type="common">Labrenzia alexandrii</name>
    <dbReference type="NCBI Taxonomy" id="244592"/>
    <lineage>
        <taxon>Bacteria</taxon>
        <taxon>Pseudomonadati</taxon>
        <taxon>Pseudomonadota</taxon>
        <taxon>Alphaproteobacteria</taxon>
        <taxon>Hyphomicrobiales</taxon>
        <taxon>Stappiaceae</taxon>
        <taxon>Roseibium</taxon>
    </lineage>
</organism>
<protein>
    <submittedName>
        <fullName evidence="1">Uncharacterized protein</fullName>
    </submittedName>
</protein>
<proteinExistence type="predicted"/>
<dbReference type="AlphaFoldDB" id="A0A5E8UXF4"/>
<reference evidence="1 2" key="2">
    <citation type="submission" date="2013-04" db="EMBL/GenBank/DDBJ databases">
        <authorList>
            <person name="Fiebig A."/>
            <person name="Pradella S."/>
            <person name="Wagner-Doebler I."/>
        </authorList>
    </citation>
    <scope>NUCLEOTIDE SEQUENCE [LARGE SCALE GENOMIC DNA]</scope>
    <source>
        <strain evidence="2">DSM 17067 / NCIMB 14079 / DFL-11</strain>
    </source>
</reference>
<accession>A0A5E8UXF4</accession>
<gene>
    <name evidence="1" type="ORF">SADFL11_00007810</name>
</gene>
<name>A0A5E8UXF4_ROSAD</name>
<dbReference type="EMBL" id="ACCU02000002">
    <property type="protein sequence ID" value="RMX61904.1"/>
    <property type="molecule type" value="Genomic_DNA"/>
</dbReference>
<reference evidence="1 2" key="1">
    <citation type="submission" date="2008-01" db="EMBL/GenBank/DDBJ databases">
        <authorList>
            <person name="Wagner-Dobler I."/>
            <person name="Ferriera S."/>
            <person name="Johnson J."/>
            <person name="Kravitz S."/>
            <person name="Beeson K."/>
            <person name="Sutton G."/>
            <person name="Rogers Y.-H."/>
            <person name="Friedman R."/>
            <person name="Frazier M."/>
            <person name="Venter J.C."/>
        </authorList>
    </citation>
    <scope>NUCLEOTIDE SEQUENCE [LARGE SCALE GENOMIC DNA]</scope>
    <source>
        <strain evidence="2">DSM 17067 / NCIMB 14079 / DFL-11</strain>
    </source>
</reference>
<evidence type="ECO:0000313" key="2">
    <source>
        <dbReference type="Proteomes" id="UP000004703"/>
    </source>
</evidence>
<sequence>MLANVLRIPIGFKVFSPQIDAANNKGAIYGGCALCASKGVRELRNFA</sequence>